<evidence type="ECO:0000313" key="2">
    <source>
        <dbReference type="EMBL" id="KAL0640017.1"/>
    </source>
</evidence>
<dbReference type="EMBL" id="JBBBZM010000006">
    <property type="protein sequence ID" value="KAL0640017.1"/>
    <property type="molecule type" value="Genomic_DNA"/>
</dbReference>
<gene>
    <name evidence="2" type="ORF">Q9L58_000845</name>
</gene>
<feature type="compositionally biased region" description="Polar residues" evidence="1">
    <location>
        <begin position="77"/>
        <end position="98"/>
    </location>
</feature>
<reference evidence="2 3" key="1">
    <citation type="submission" date="2024-02" db="EMBL/GenBank/DDBJ databases">
        <title>Discinaceae phylogenomics.</title>
        <authorList>
            <person name="Dirks A.C."/>
            <person name="James T.Y."/>
        </authorList>
    </citation>
    <scope>NUCLEOTIDE SEQUENCE [LARGE SCALE GENOMIC DNA]</scope>
    <source>
        <strain evidence="2 3">ACD0624</strain>
    </source>
</reference>
<proteinExistence type="predicted"/>
<name>A0ABR3GWC2_9PEZI</name>
<dbReference type="Proteomes" id="UP001447188">
    <property type="component" value="Unassembled WGS sequence"/>
</dbReference>
<evidence type="ECO:0000313" key="3">
    <source>
        <dbReference type="Proteomes" id="UP001447188"/>
    </source>
</evidence>
<evidence type="ECO:0000256" key="1">
    <source>
        <dbReference type="SAM" id="MobiDB-lite"/>
    </source>
</evidence>
<sequence>MYLRGRDAIGEGDDLEFEHHLVTIEDFKGTVVQDLTPLFSPAVQRKQTSSAVPPERSCGHRWLTATATNIAPNTAAKSTPESNSSTGTTAKSSTPSST</sequence>
<keyword evidence="3" id="KW-1185">Reference proteome</keyword>
<accession>A0ABR3GWC2</accession>
<feature type="region of interest" description="Disordered" evidence="1">
    <location>
        <begin position="68"/>
        <end position="98"/>
    </location>
</feature>
<comment type="caution">
    <text evidence="2">The sequence shown here is derived from an EMBL/GenBank/DDBJ whole genome shotgun (WGS) entry which is preliminary data.</text>
</comment>
<protein>
    <submittedName>
        <fullName evidence="2">Uncharacterized protein</fullName>
    </submittedName>
</protein>
<organism evidence="2 3">
    <name type="scientific">Discina gigas</name>
    <dbReference type="NCBI Taxonomy" id="1032678"/>
    <lineage>
        <taxon>Eukaryota</taxon>
        <taxon>Fungi</taxon>
        <taxon>Dikarya</taxon>
        <taxon>Ascomycota</taxon>
        <taxon>Pezizomycotina</taxon>
        <taxon>Pezizomycetes</taxon>
        <taxon>Pezizales</taxon>
        <taxon>Discinaceae</taxon>
        <taxon>Discina</taxon>
    </lineage>
</organism>